<gene>
    <name evidence="2" type="ORF">ABGB03_04610</name>
</gene>
<dbReference type="EMBL" id="CP157199">
    <property type="protein sequence ID" value="XBG62184.1"/>
    <property type="molecule type" value="Genomic_DNA"/>
</dbReference>
<name>A0AAU7BVP8_9FLAO</name>
<proteinExistence type="predicted"/>
<reference evidence="2" key="1">
    <citation type="submission" date="2024-05" db="EMBL/GenBank/DDBJ databases">
        <title>Pontimicrobium maritimus sp. nov., isolated form sea water.</title>
        <authorList>
            <person name="Muhammad N."/>
            <person name="Vuong T.Q."/>
            <person name="Han H.L."/>
            <person name="Kim S.-G."/>
        </authorList>
    </citation>
    <scope>NUCLEOTIDE SEQUENCE</scope>
    <source>
        <strain evidence="2">SW4</strain>
    </source>
</reference>
<sequence>MNPSANGWILKLQTIISENSDFLNYRSADFYCSLKSAGFIYGSNISAVKNIVEKKDLSNEELSKINLFLTLQHVYIKSGTTVPILESLINFYKKIKVYKLSFFGSLVNSKYSLNTLERIIHKRVQIDDNILTKNFNYFIINALLFVDALAYHEYLTRGVVSSDYIKKLEASIETIILEVLNTKTYKTKHDKSLIKLVEASLRFGDSANISYEEAINNLITNYEKWYLLDIACMATWSDKIIDPKEQQFLYKLGNDLKLKTKIVNNSITTVNNFYTKNKGDITLLSSSNIVKNFYDNSSKMVSKLISRNKKRLQKELVQSKELVKLIGQSTVRDLSKTEQKQLQEQLIDIIKSIPSLAIFMLPGGALLLPLFIKFIPKLLPSSFDDNRIEES</sequence>
<dbReference type="RefSeq" id="WP_347925233.1">
    <property type="nucleotide sequence ID" value="NZ_CP157199.1"/>
</dbReference>
<dbReference type="Pfam" id="PF07766">
    <property type="entry name" value="LETM1_RBD"/>
    <property type="match status" value="1"/>
</dbReference>
<evidence type="ECO:0000313" key="2">
    <source>
        <dbReference type="EMBL" id="XBG62184.1"/>
    </source>
</evidence>
<feature type="domain" description="Letm1 RBD" evidence="1">
    <location>
        <begin position="334"/>
        <end position="388"/>
    </location>
</feature>
<dbReference type="AlphaFoldDB" id="A0AAU7BVP8"/>
<dbReference type="InterPro" id="IPR029024">
    <property type="entry name" value="TerB-like"/>
</dbReference>
<protein>
    <submittedName>
        <fullName evidence="2">LETM1-related biofilm-associated protein</fullName>
    </submittedName>
</protein>
<dbReference type="SUPFAM" id="SSF158682">
    <property type="entry name" value="TerB-like"/>
    <property type="match status" value="1"/>
</dbReference>
<dbReference type="NCBIfam" id="NF040639">
    <property type="entry name" value="LETM1_rel_film"/>
    <property type="match status" value="1"/>
</dbReference>
<organism evidence="2">
    <name type="scientific">Pontimicrobium sp. SW4</name>
    <dbReference type="NCBI Taxonomy" id="3153519"/>
    <lineage>
        <taxon>Bacteria</taxon>
        <taxon>Pseudomonadati</taxon>
        <taxon>Bacteroidota</taxon>
        <taxon>Flavobacteriia</taxon>
        <taxon>Flavobacteriales</taxon>
        <taxon>Flavobacteriaceae</taxon>
        <taxon>Pontimicrobium</taxon>
    </lineage>
</organism>
<dbReference type="GO" id="GO:0043022">
    <property type="term" value="F:ribosome binding"/>
    <property type="evidence" value="ECO:0007669"/>
    <property type="project" value="InterPro"/>
</dbReference>
<evidence type="ECO:0000259" key="1">
    <source>
        <dbReference type="Pfam" id="PF07766"/>
    </source>
</evidence>
<accession>A0AAU7BVP8</accession>
<dbReference type="InterPro" id="IPR033122">
    <property type="entry name" value="LETM1-like_RBD"/>
</dbReference>